<accession>H5X233</accession>
<dbReference type="Gene3D" id="1.20.150.30">
    <property type="entry name" value="Zincin-like metallopeptidase, N-terminal domain"/>
    <property type="match status" value="1"/>
</dbReference>
<reference evidence="1 2" key="1">
    <citation type="journal article" date="2012" name="Stand. Genomic Sci.">
        <title>Genome sequence of the ocean sediment bacterium Saccharomonospora marina type strain (XMU15(T)).</title>
        <authorList>
            <person name="Klenk H.P."/>
            <person name="Lu M."/>
            <person name="Lucas S."/>
            <person name="Lapidus A."/>
            <person name="Copeland A."/>
            <person name="Pitluck S."/>
            <person name="Goodwin L.A."/>
            <person name="Han C."/>
            <person name="Tapia R."/>
            <person name="Brambilla E.M."/>
            <person name="Potter G."/>
            <person name="Land M."/>
            <person name="Ivanova N."/>
            <person name="Rohde M."/>
            <person name="Goker M."/>
            <person name="Detter J.C."/>
            <person name="Li W.J."/>
            <person name="Kyrpides N.C."/>
            <person name="Woyke T."/>
        </authorList>
    </citation>
    <scope>NUCLEOTIDE SEQUENCE [LARGE SCALE GENOMIC DNA]</scope>
    <source>
        <strain evidence="1 2">XMU15</strain>
    </source>
</reference>
<dbReference type="PANTHER" id="PTHR39420:SF1">
    <property type="entry name" value="HYDROLASE"/>
    <property type="match status" value="1"/>
</dbReference>
<dbReference type="eggNOG" id="COG5282">
    <property type="taxonomic scope" value="Bacteria"/>
</dbReference>
<dbReference type="AlphaFoldDB" id="H5X233"/>
<dbReference type="NCBIfam" id="TIGR03624">
    <property type="entry name" value="putative hydrolase"/>
    <property type="match status" value="1"/>
</dbReference>
<protein>
    <submittedName>
        <fullName evidence="1">Putative hydrolase/uncharacterized protein, coenzyme F420 biosynthesis associated</fullName>
    </submittedName>
</protein>
<evidence type="ECO:0000313" key="1">
    <source>
        <dbReference type="EMBL" id="EHR53162.1"/>
    </source>
</evidence>
<dbReference type="Pfam" id="PF10103">
    <property type="entry name" value="Zincin_2"/>
    <property type="match status" value="1"/>
</dbReference>
<evidence type="ECO:0000313" key="2">
    <source>
        <dbReference type="Proteomes" id="UP000004926"/>
    </source>
</evidence>
<dbReference type="InterPro" id="IPR022454">
    <property type="entry name" value="CHP03883_F420-assoc"/>
</dbReference>
<dbReference type="STRING" id="882083.SacmaDRAFT_4992"/>
<dbReference type="Proteomes" id="UP000004926">
    <property type="component" value="Chromosome"/>
</dbReference>
<sequence>MREQGSARRAELRGYRMVASTVNRGTEYASNRLVDWSVAASTGAFLVRGGPTVSPEEAERAVTELRELTVVAEGHVRELTGLGQGLPLLPGEVLDRPGWVRAAASGLDELTSRALPSGQAGRFTPLVAGSAGLQTGVVLAFLGARVLGQYDPFGGANKNGSLLLVAPNVVTAQQAMRVPGTDFRMWVCLHESTHRLQFTAVSWLRDYFADEVGRLVGGLAESESLGDLLTRLPDAVREVRRTRQDGSVGLAELLQSPSQRAVFDRLLALSTLLEGHADYVMDAVGPEVVPSVTTIRRRFTARRKGGGLLDRLLRSLLGVDAKIRQYALGARFTRQVVDAVGMAGFNAVWTSPNTLPSRAEINDPQSWLRRVH</sequence>
<dbReference type="InterPro" id="IPR018766">
    <property type="entry name" value="Zinicin_2"/>
</dbReference>
<dbReference type="EMBL" id="CM001439">
    <property type="protein sequence ID" value="EHR53162.1"/>
    <property type="molecule type" value="Genomic_DNA"/>
</dbReference>
<dbReference type="SUPFAM" id="SSF55486">
    <property type="entry name" value="Metalloproteases ('zincins'), catalytic domain"/>
    <property type="match status" value="1"/>
</dbReference>
<dbReference type="HOGENOM" id="CLU_059556_0_0_11"/>
<dbReference type="NCBIfam" id="TIGR03883">
    <property type="entry name" value="DUF2342_F420"/>
    <property type="match status" value="1"/>
</dbReference>
<proteinExistence type="predicted"/>
<name>H5X233_9PSEU</name>
<dbReference type="PANTHER" id="PTHR39420">
    <property type="match status" value="1"/>
</dbReference>
<dbReference type="GO" id="GO:0016787">
    <property type="term" value="F:hydrolase activity"/>
    <property type="evidence" value="ECO:0007669"/>
    <property type="project" value="UniProtKB-KW"/>
</dbReference>
<dbReference type="InterPro" id="IPR042271">
    <property type="entry name" value="Zinicin_2_N"/>
</dbReference>
<keyword evidence="1" id="KW-0378">Hydrolase</keyword>
<gene>
    <name evidence="1" type="ORF">SacmaDRAFT_4992</name>
</gene>
<organism evidence="1 2">
    <name type="scientific">Saccharomonospora marina XMU15</name>
    <dbReference type="NCBI Taxonomy" id="882083"/>
    <lineage>
        <taxon>Bacteria</taxon>
        <taxon>Bacillati</taxon>
        <taxon>Actinomycetota</taxon>
        <taxon>Actinomycetes</taxon>
        <taxon>Pseudonocardiales</taxon>
        <taxon>Pseudonocardiaceae</taxon>
        <taxon>Saccharomonospora</taxon>
    </lineage>
</organism>
<keyword evidence="2" id="KW-1185">Reference proteome</keyword>